<reference evidence="1" key="1">
    <citation type="journal article" date="2023" name="Mol. Ecol. Resour.">
        <title>Chromosome-level genome assembly of a triploid poplar Populus alba 'Berolinensis'.</title>
        <authorList>
            <person name="Chen S."/>
            <person name="Yu Y."/>
            <person name="Wang X."/>
            <person name="Wang S."/>
            <person name="Zhang T."/>
            <person name="Zhou Y."/>
            <person name="He R."/>
            <person name="Meng N."/>
            <person name="Wang Y."/>
            <person name="Liu W."/>
            <person name="Liu Z."/>
            <person name="Liu J."/>
            <person name="Guo Q."/>
            <person name="Huang H."/>
            <person name="Sederoff R.R."/>
            <person name="Wang G."/>
            <person name="Qu G."/>
            <person name="Chen S."/>
        </authorList>
    </citation>
    <scope>NUCLEOTIDE SEQUENCE</scope>
    <source>
        <strain evidence="1">SC-2020</strain>
    </source>
</reference>
<sequence>MAISLPVPFIKRKKGGSQISVLGRCGRKKTQFSSSTIASDPCACTCKMFDQNMRAKSLQVELSNKLSMLERLDKLNSIRKQQQYIVAW</sequence>
<name>A0AAD6R9F4_9ROSI</name>
<comment type="caution">
    <text evidence="1">The sequence shown here is derived from an EMBL/GenBank/DDBJ whole genome shotgun (WGS) entry which is preliminary data.</text>
</comment>
<dbReference type="AlphaFoldDB" id="A0AAD6R9F4"/>
<organism evidence="1 2">
    <name type="scientific">Populus alba x Populus x berolinensis</name>
    <dbReference type="NCBI Taxonomy" id="444605"/>
    <lineage>
        <taxon>Eukaryota</taxon>
        <taxon>Viridiplantae</taxon>
        <taxon>Streptophyta</taxon>
        <taxon>Embryophyta</taxon>
        <taxon>Tracheophyta</taxon>
        <taxon>Spermatophyta</taxon>
        <taxon>Magnoliopsida</taxon>
        <taxon>eudicotyledons</taxon>
        <taxon>Gunneridae</taxon>
        <taxon>Pentapetalae</taxon>
        <taxon>rosids</taxon>
        <taxon>fabids</taxon>
        <taxon>Malpighiales</taxon>
        <taxon>Salicaceae</taxon>
        <taxon>Saliceae</taxon>
        <taxon>Populus</taxon>
    </lineage>
</organism>
<dbReference type="EMBL" id="JAQIZT010000003">
    <property type="protein sequence ID" value="KAJ7004616.1"/>
    <property type="molecule type" value="Genomic_DNA"/>
</dbReference>
<protein>
    <submittedName>
        <fullName evidence="1">Uncharacterized protein</fullName>
    </submittedName>
</protein>
<accession>A0AAD6R9F4</accession>
<evidence type="ECO:0000313" key="2">
    <source>
        <dbReference type="Proteomes" id="UP001164929"/>
    </source>
</evidence>
<gene>
    <name evidence="1" type="ORF">NC653_009455</name>
</gene>
<evidence type="ECO:0000313" key="1">
    <source>
        <dbReference type="EMBL" id="KAJ7004616.1"/>
    </source>
</evidence>
<dbReference type="Proteomes" id="UP001164929">
    <property type="component" value="Chromosome 3"/>
</dbReference>
<proteinExistence type="predicted"/>
<keyword evidence="2" id="KW-1185">Reference proteome</keyword>